<dbReference type="EMBL" id="RCBY01000531">
    <property type="protein sequence ID" value="RQH16892.1"/>
    <property type="molecule type" value="Genomic_DNA"/>
</dbReference>
<gene>
    <name evidence="1" type="ORF">D5R40_33660</name>
</gene>
<keyword evidence="2" id="KW-1185">Reference proteome</keyword>
<evidence type="ECO:0000313" key="2">
    <source>
        <dbReference type="Proteomes" id="UP000269154"/>
    </source>
</evidence>
<evidence type="ECO:0008006" key="3">
    <source>
        <dbReference type="Google" id="ProtNLM"/>
    </source>
</evidence>
<dbReference type="RefSeq" id="WP_124147125.1">
    <property type="nucleotide sequence ID" value="NZ_RCBY01000531.1"/>
</dbReference>
<organism evidence="1 2">
    <name type="scientific">Okeania hirsuta</name>
    <dbReference type="NCBI Taxonomy" id="1458930"/>
    <lineage>
        <taxon>Bacteria</taxon>
        <taxon>Bacillati</taxon>
        <taxon>Cyanobacteriota</taxon>
        <taxon>Cyanophyceae</taxon>
        <taxon>Oscillatoriophycideae</taxon>
        <taxon>Oscillatoriales</taxon>
        <taxon>Microcoleaceae</taxon>
        <taxon>Okeania</taxon>
    </lineage>
</organism>
<reference evidence="1 2" key="1">
    <citation type="journal article" date="2018" name="ACS Chem. Biol.">
        <title>Ketoreductase domain dysfunction expands chemodiversity: malyngamide biosynthesis in the cyanobacterium Okeania hirsuta.</title>
        <authorList>
            <person name="Moss N.A."/>
            <person name="Leao T."/>
            <person name="Rankin M."/>
            <person name="McCullough T.M."/>
            <person name="Qu P."/>
            <person name="Korobeynikov A."/>
            <person name="Smith J.L."/>
            <person name="Gerwick L."/>
            <person name="Gerwick W.H."/>
        </authorList>
    </citation>
    <scope>NUCLEOTIDE SEQUENCE [LARGE SCALE GENOMIC DNA]</scope>
    <source>
        <strain evidence="1 2">PAB10Feb10-1</strain>
    </source>
</reference>
<sequence>MRTQLLAHLVEPKMSNQIVVDFIDTPSYSPNFNLAEYIIYLLTMKLLHHLPLGVNMEQIQYKA</sequence>
<protein>
    <recommendedName>
        <fullName evidence="3">Tc1-like transposase DDE domain-containing protein</fullName>
    </recommendedName>
</protein>
<dbReference type="Proteomes" id="UP000269154">
    <property type="component" value="Unassembled WGS sequence"/>
</dbReference>
<accession>A0A3N6PP29</accession>
<evidence type="ECO:0000313" key="1">
    <source>
        <dbReference type="EMBL" id="RQH16892.1"/>
    </source>
</evidence>
<comment type="caution">
    <text evidence="1">The sequence shown here is derived from an EMBL/GenBank/DDBJ whole genome shotgun (WGS) entry which is preliminary data.</text>
</comment>
<proteinExistence type="predicted"/>
<dbReference type="AlphaFoldDB" id="A0A3N6PP29"/>
<name>A0A3N6PP29_9CYAN</name>